<keyword evidence="2" id="KW-1185">Reference proteome</keyword>
<organism evidence="1 2">
    <name type="scientific">Cryptolaemus montrouzieri</name>
    <dbReference type="NCBI Taxonomy" id="559131"/>
    <lineage>
        <taxon>Eukaryota</taxon>
        <taxon>Metazoa</taxon>
        <taxon>Ecdysozoa</taxon>
        <taxon>Arthropoda</taxon>
        <taxon>Hexapoda</taxon>
        <taxon>Insecta</taxon>
        <taxon>Pterygota</taxon>
        <taxon>Neoptera</taxon>
        <taxon>Endopterygota</taxon>
        <taxon>Coleoptera</taxon>
        <taxon>Polyphaga</taxon>
        <taxon>Cucujiformia</taxon>
        <taxon>Coccinelloidea</taxon>
        <taxon>Coccinellidae</taxon>
        <taxon>Scymninae</taxon>
        <taxon>Scymnini</taxon>
        <taxon>Cryptolaemus</taxon>
    </lineage>
</organism>
<comment type="caution">
    <text evidence="1">The sequence shown here is derived from an EMBL/GenBank/DDBJ whole genome shotgun (WGS) entry which is preliminary data.</text>
</comment>
<reference evidence="1 2" key="1">
    <citation type="journal article" date="2021" name="BMC Biol.">
        <title>Horizontally acquired antibacterial genes associated with adaptive radiation of ladybird beetles.</title>
        <authorList>
            <person name="Li H.S."/>
            <person name="Tang X.F."/>
            <person name="Huang Y.H."/>
            <person name="Xu Z.Y."/>
            <person name="Chen M.L."/>
            <person name="Du X.Y."/>
            <person name="Qiu B.Y."/>
            <person name="Chen P.T."/>
            <person name="Zhang W."/>
            <person name="Slipinski A."/>
            <person name="Escalona H.E."/>
            <person name="Waterhouse R.M."/>
            <person name="Zwick A."/>
            <person name="Pang H."/>
        </authorList>
    </citation>
    <scope>NUCLEOTIDE SEQUENCE [LARGE SCALE GENOMIC DNA]</scope>
    <source>
        <strain evidence="1">SYSU2018</strain>
    </source>
</reference>
<dbReference type="Proteomes" id="UP001516400">
    <property type="component" value="Unassembled WGS sequence"/>
</dbReference>
<gene>
    <name evidence="1" type="ORF">HHI36_011376</name>
</gene>
<dbReference type="EMBL" id="JABFTP020000001">
    <property type="protein sequence ID" value="KAL3267243.1"/>
    <property type="molecule type" value="Genomic_DNA"/>
</dbReference>
<accession>A0ABD2MLH7</accession>
<sequence>MHQKIEELTIINRTHESLIDVLCVSMDLIVHDLSTTDLENISDHWLFECYIEIMFDEPIESSNFRYRDLTAIDISQFNIDVNVVDKNAFTGINDSDQQVKRLNEIFCTCMINTLQLKVRESRKRSKPITHTIREMIALKNEAHKRYIKTKKFAHKEYYIDLKN</sequence>
<evidence type="ECO:0000313" key="1">
    <source>
        <dbReference type="EMBL" id="KAL3267243.1"/>
    </source>
</evidence>
<proteinExistence type="predicted"/>
<evidence type="ECO:0000313" key="2">
    <source>
        <dbReference type="Proteomes" id="UP001516400"/>
    </source>
</evidence>
<name>A0ABD2MLH7_9CUCU</name>
<dbReference type="AlphaFoldDB" id="A0ABD2MLH7"/>
<protein>
    <submittedName>
        <fullName evidence="1">Uncharacterized protein</fullName>
    </submittedName>
</protein>